<dbReference type="EMBL" id="DAAGTC010000002">
    <property type="protein sequence ID" value="HAB4459958.1"/>
    <property type="molecule type" value="Genomic_DNA"/>
</dbReference>
<dbReference type="OMA" id="WRMYAKR"/>
<dbReference type="Gene3D" id="1.10.238.160">
    <property type="match status" value="1"/>
</dbReference>
<proteinExistence type="predicted"/>
<evidence type="ECO:0000313" key="2">
    <source>
        <dbReference type="EMBL" id="SUG28338.1"/>
    </source>
</evidence>
<accession>A0A379SGY9</accession>
<dbReference type="EMBL" id="UGXC01000002">
    <property type="protein sequence ID" value="SUG28338.1"/>
    <property type="molecule type" value="Genomic_DNA"/>
</dbReference>
<gene>
    <name evidence="1" type="ORF">GBZ58_04665</name>
    <name evidence="2" type="ORF">NCTC7303_00462</name>
</gene>
<reference evidence="1" key="3">
    <citation type="submission" date="2019-10" db="EMBL/GenBank/DDBJ databases">
        <authorList>
            <consortium name="NCBI Pathogen Detection Project"/>
        </authorList>
    </citation>
    <scope>NUCLEOTIDE SEQUENCE</scope>
    <source>
        <strain evidence="1">Salmonella enterica</strain>
    </source>
</reference>
<sequence length="63" mass="7420">MATRYIGMKEMCTLTGKSKPTLWRMYAKRKEFPKPEKTPSGIFLGWTESVYEEWVNKEKTADI</sequence>
<reference evidence="2 3" key="2">
    <citation type="submission" date="2018-06" db="EMBL/GenBank/DDBJ databases">
        <authorList>
            <consortium name="Pathogen Informatics"/>
            <person name="Doyle S."/>
        </authorList>
    </citation>
    <scope>NUCLEOTIDE SEQUENCE [LARGE SCALE GENOMIC DNA]</scope>
    <source>
        <strain evidence="2 3">NCTC7303</strain>
    </source>
</reference>
<protein>
    <submittedName>
        <fullName evidence="1">AlpA family phage regulatory protein</fullName>
    </submittedName>
    <submittedName>
        <fullName evidence="2">Predicted transcriptional regulator</fullName>
    </submittedName>
</protein>
<dbReference type="AlphaFoldDB" id="A0A379SGY9"/>
<evidence type="ECO:0000313" key="3">
    <source>
        <dbReference type="Proteomes" id="UP000255443"/>
    </source>
</evidence>
<organism evidence="2 3">
    <name type="scientific">Salmonella enterica subsp. arizonae</name>
    <dbReference type="NCBI Taxonomy" id="59203"/>
    <lineage>
        <taxon>Bacteria</taxon>
        <taxon>Pseudomonadati</taxon>
        <taxon>Pseudomonadota</taxon>
        <taxon>Gammaproteobacteria</taxon>
        <taxon>Enterobacterales</taxon>
        <taxon>Enterobacteriaceae</taxon>
        <taxon>Salmonella</taxon>
    </lineage>
</organism>
<reference evidence="1" key="1">
    <citation type="journal article" date="2018" name="Genome Biol.">
        <title>SKESA: strategic k-mer extension for scrupulous assemblies.</title>
        <authorList>
            <person name="Souvorov A."/>
            <person name="Agarwala R."/>
            <person name="Lipman D.J."/>
        </authorList>
    </citation>
    <scope>NUCLEOTIDE SEQUENCE</scope>
    <source>
        <strain evidence="1">Salmonella enterica</strain>
    </source>
</reference>
<evidence type="ECO:0000313" key="1">
    <source>
        <dbReference type="EMBL" id="HAB4459958.1"/>
    </source>
</evidence>
<dbReference type="Proteomes" id="UP000255443">
    <property type="component" value="Unassembled WGS sequence"/>
</dbReference>
<name>A0A379SGY9_SALER</name>